<dbReference type="Proteomes" id="UP000652761">
    <property type="component" value="Unassembled WGS sequence"/>
</dbReference>
<feature type="region of interest" description="Disordered" evidence="1">
    <location>
        <begin position="478"/>
        <end position="504"/>
    </location>
</feature>
<keyword evidence="3" id="KW-1185">Reference proteome</keyword>
<feature type="region of interest" description="Disordered" evidence="1">
    <location>
        <begin position="150"/>
        <end position="201"/>
    </location>
</feature>
<evidence type="ECO:0000313" key="2">
    <source>
        <dbReference type="EMBL" id="MQM02359.1"/>
    </source>
</evidence>
<proteinExistence type="predicted"/>
<protein>
    <submittedName>
        <fullName evidence="2">Uncharacterized protein</fullName>
    </submittedName>
</protein>
<comment type="caution">
    <text evidence="2">The sequence shown here is derived from an EMBL/GenBank/DDBJ whole genome shotgun (WGS) entry which is preliminary data.</text>
</comment>
<evidence type="ECO:0000313" key="3">
    <source>
        <dbReference type="Proteomes" id="UP000652761"/>
    </source>
</evidence>
<feature type="compositionally biased region" description="Polar residues" evidence="1">
    <location>
        <begin position="165"/>
        <end position="179"/>
    </location>
</feature>
<name>A0A843VZL6_COLES</name>
<evidence type="ECO:0000256" key="1">
    <source>
        <dbReference type="SAM" id="MobiDB-lite"/>
    </source>
</evidence>
<dbReference type="EMBL" id="NMUH01002842">
    <property type="protein sequence ID" value="MQM02359.1"/>
    <property type="molecule type" value="Genomic_DNA"/>
</dbReference>
<accession>A0A843VZL6</accession>
<sequence>MEVTRREWCGVGGRCKNRRAYVVFPAKFVTSVATKASMQHFLNVPFVMTFPTVSELWICDACGEKKETMQMPHTSSPFSRTKESAKVKFISAEEVASLALGCQTPVSCARRRLCTSVTRTDSILKKPSLMSKSMSTQPTARVELQGYPEEKTSGISTPPGFQPLTVDNETPPKSSSAMNSEDVLASPQPGSGESQLTRSDSRSDLWLSSLHKKNEHLMPPDKALELNTKVYLWGIFRHRRTKKPNQETGFSGEGKHTEAKMQIDMIGGNDTGKADKPVVKRPGMQKEHMDNHRSALLKLQKSHEEQNFPSVPPGFSKPRKVDWNCNKKPLVKLITKKPDSHTISDLPPSFFEQINLKHESGSSKSTGKSLIPPVYEKGNAASNGTRGQHIISCLSAEKVNSMCYQKEQLDNHRSALLKLQKSHEEQNFPSVPPGFSKLRKVDWNCNKKPPVNLITKKPDSHTISDLPPSFFEQINLKHESGSSKSTGKSLIPPVYEKGNAASNGTRGQHIISCLSAEKENNMHGKIFFSMGGDFEFELPTGPV</sequence>
<reference evidence="2" key="1">
    <citation type="submission" date="2017-07" db="EMBL/GenBank/DDBJ databases">
        <title>Taro Niue Genome Assembly and Annotation.</title>
        <authorList>
            <person name="Atibalentja N."/>
            <person name="Keating K."/>
            <person name="Fields C.J."/>
        </authorList>
    </citation>
    <scope>NUCLEOTIDE SEQUENCE</scope>
    <source>
        <strain evidence="2">Niue_2</strain>
        <tissue evidence="2">Leaf</tissue>
    </source>
</reference>
<gene>
    <name evidence="2" type="ORF">Taro_035129</name>
</gene>
<organism evidence="2 3">
    <name type="scientific">Colocasia esculenta</name>
    <name type="common">Wild taro</name>
    <name type="synonym">Arum esculentum</name>
    <dbReference type="NCBI Taxonomy" id="4460"/>
    <lineage>
        <taxon>Eukaryota</taxon>
        <taxon>Viridiplantae</taxon>
        <taxon>Streptophyta</taxon>
        <taxon>Embryophyta</taxon>
        <taxon>Tracheophyta</taxon>
        <taxon>Spermatophyta</taxon>
        <taxon>Magnoliopsida</taxon>
        <taxon>Liliopsida</taxon>
        <taxon>Araceae</taxon>
        <taxon>Aroideae</taxon>
        <taxon>Colocasieae</taxon>
        <taxon>Colocasia</taxon>
    </lineage>
</organism>
<dbReference type="AlphaFoldDB" id="A0A843VZL6"/>